<evidence type="ECO:0000256" key="1">
    <source>
        <dbReference type="SAM" id="Coils"/>
    </source>
</evidence>
<dbReference type="EMBL" id="JAPFFF010000011">
    <property type="protein sequence ID" value="KAK8877983.1"/>
    <property type="molecule type" value="Genomic_DNA"/>
</dbReference>
<organism evidence="2 3">
    <name type="scientific">Tritrichomonas musculus</name>
    <dbReference type="NCBI Taxonomy" id="1915356"/>
    <lineage>
        <taxon>Eukaryota</taxon>
        <taxon>Metamonada</taxon>
        <taxon>Parabasalia</taxon>
        <taxon>Tritrichomonadida</taxon>
        <taxon>Tritrichomonadidae</taxon>
        <taxon>Tritrichomonas</taxon>
    </lineage>
</organism>
<accession>A0ABR2JKA5</accession>
<name>A0ABR2JKA5_9EUKA</name>
<proteinExistence type="predicted"/>
<dbReference type="Proteomes" id="UP001470230">
    <property type="component" value="Unassembled WGS sequence"/>
</dbReference>
<keyword evidence="3" id="KW-1185">Reference proteome</keyword>
<evidence type="ECO:0000313" key="3">
    <source>
        <dbReference type="Proteomes" id="UP001470230"/>
    </source>
</evidence>
<evidence type="ECO:0000313" key="2">
    <source>
        <dbReference type="EMBL" id="KAK8877983.1"/>
    </source>
</evidence>
<gene>
    <name evidence="2" type="ORF">M9Y10_004746</name>
</gene>
<protein>
    <submittedName>
        <fullName evidence="2">Uncharacterized protein</fullName>
    </submittedName>
</protein>
<comment type="caution">
    <text evidence="2">The sequence shown here is derived from an EMBL/GenBank/DDBJ whole genome shotgun (WGS) entry which is preliminary data.</text>
</comment>
<keyword evidence="1" id="KW-0175">Coiled coil</keyword>
<feature type="coiled-coil region" evidence="1">
    <location>
        <begin position="3"/>
        <end position="37"/>
    </location>
</feature>
<sequence>MNADSFKEKILEQSQKLDKIEKEYDDIESRLLDVEQQFYEKQKGIIGLFSGNNPSPSTISEVVDYMNSQYDKLEQKISDMEKYSIVLNDSDHKDDIITSLEDLNNKLSEIVKQYTFQTQLDEIKKLEEELIIKPK</sequence>
<reference evidence="2 3" key="1">
    <citation type="submission" date="2024-04" db="EMBL/GenBank/DDBJ databases">
        <title>Tritrichomonas musculus Genome.</title>
        <authorList>
            <person name="Alves-Ferreira E."/>
            <person name="Grigg M."/>
            <person name="Lorenzi H."/>
            <person name="Galac M."/>
        </authorList>
    </citation>
    <scope>NUCLEOTIDE SEQUENCE [LARGE SCALE GENOMIC DNA]</scope>
    <source>
        <strain evidence="2 3">EAF2021</strain>
    </source>
</reference>